<dbReference type="PANTHER" id="PTHR47150">
    <property type="entry name" value="OS12G0169200 PROTEIN"/>
    <property type="match status" value="1"/>
</dbReference>
<evidence type="ECO:0000256" key="1">
    <source>
        <dbReference type="ARBA" id="ARBA00001968"/>
    </source>
</evidence>
<evidence type="ECO:0000259" key="3">
    <source>
        <dbReference type="Pfam" id="PF13359"/>
    </source>
</evidence>
<dbReference type="OrthoDB" id="42907at2759"/>
<keyword evidence="2" id="KW-0479">Metal-binding</keyword>
<comment type="cofactor">
    <cofactor evidence="1">
        <name>a divalent metal cation</name>
        <dbReference type="ChEBI" id="CHEBI:60240"/>
    </cofactor>
</comment>
<reference evidence="4" key="2">
    <citation type="submission" date="2021-04" db="EMBL/GenBank/DDBJ databases">
        <authorList>
            <person name="Podell S."/>
        </authorList>
    </citation>
    <scope>NUCLEOTIDE SEQUENCE</scope>
    <source>
        <strain evidence="4">Hildebrandi</strain>
    </source>
</reference>
<evidence type="ECO:0000313" key="4">
    <source>
        <dbReference type="EMBL" id="KAG7346007.1"/>
    </source>
</evidence>
<gene>
    <name evidence="4" type="ORF">IV203_005074</name>
</gene>
<dbReference type="PANTHER" id="PTHR47150:SF4">
    <property type="entry name" value="HARBINGER TRANSPOSASE-DERIVED PROTEIN-RELATED"/>
    <property type="match status" value="1"/>
</dbReference>
<keyword evidence="4" id="KW-0540">Nuclease</keyword>
<dbReference type="GO" id="GO:0046872">
    <property type="term" value="F:metal ion binding"/>
    <property type="evidence" value="ECO:0007669"/>
    <property type="project" value="UniProtKB-KW"/>
</dbReference>
<accession>A0A9K3KLM5</accession>
<dbReference type="InterPro" id="IPR027806">
    <property type="entry name" value="HARBI1_dom"/>
</dbReference>
<comment type="caution">
    <text evidence="4">The sequence shown here is derived from an EMBL/GenBank/DDBJ whole genome shotgun (WGS) entry which is preliminary data.</text>
</comment>
<reference evidence="4" key="1">
    <citation type="journal article" date="2021" name="Sci. Rep.">
        <title>Diploid genomic architecture of Nitzschia inconspicua, an elite biomass production diatom.</title>
        <authorList>
            <person name="Oliver A."/>
            <person name="Podell S."/>
            <person name="Pinowska A."/>
            <person name="Traller J.C."/>
            <person name="Smith S.R."/>
            <person name="McClure R."/>
            <person name="Beliaev A."/>
            <person name="Bohutskyi P."/>
            <person name="Hill E.A."/>
            <person name="Rabines A."/>
            <person name="Zheng H."/>
            <person name="Allen L.Z."/>
            <person name="Kuo A."/>
            <person name="Grigoriev I.V."/>
            <person name="Allen A.E."/>
            <person name="Hazlebeck D."/>
            <person name="Allen E.E."/>
        </authorList>
    </citation>
    <scope>NUCLEOTIDE SEQUENCE</scope>
    <source>
        <strain evidence="4">Hildebrandi</strain>
    </source>
</reference>
<dbReference type="Pfam" id="PF13359">
    <property type="entry name" value="DDE_Tnp_4"/>
    <property type="match status" value="1"/>
</dbReference>
<protein>
    <submittedName>
        <fullName evidence="4">DDE superfamily endonuclease</fullName>
    </submittedName>
</protein>
<proteinExistence type="predicted"/>
<evidence type="ECO:0000256" key="2">
    <source>
        <dbReference type="ARBA" id="ARBA00022723"/>
    </source>
</evidence>
<keyword evidence="4" id="KW-0255">Endonuclease</keyword>
<name>A0A9K3KLM5_9STRA</name>
<dbReference type="Proteomes" id="UP000693970">
    <property type="component" value="Unassembled WGS sequence"/>
</dbReference>
<sequence>MNTFMSLDESGGAFFSVPFMAITKAQFEAGSLSSCFKQGVWDPGLYGEYKRKLNEAEEIATSEAMLDHGLSLTRQFARGLSPFSPRSFSTSAPPKKLQRREPKGVVYYTNEEGKTSVLPPKMSSWYNMYVAHPQINSAKFHRRFRARFRMPYQSYEDLCVLVIEHVDEYFARWTPGKTDAVGNPCAPIELLVLTALRYLGRGWTFDDLSENTAISEEVIRLFFHQFIKFGAEVLFEKHVNEPRTASDLENHSHEYLVAGFPGAIGSMDATHISCERVSWKERQSHLSHKHPYTTRSFNLTVNHRRRILSTTTGHPARWNDKTLITFDDFVMDLKEGKILGDHVFELYEKVGEDSVKKVTYRGAWLLADNSYHNWAITIPPVKITTKRSQIRFSQWLESMKKDVGCTFGILKGRWRILKTGIRIRGLEEVDRIWKTCCALHNWLLEVDGLDKIWNSGVASEWQGDLGNHDDCDVRYIPSPIRRHLSPEQRRNYDKSGMGVGRDMIQERNHDVVPNIVERVSDSNGEMNVRKMSMQQFRSKLVEHFDIAFKKRELSWPNRTGLIPPDI</sequence>
<evidence type="ECO:0000313" key="5">
    <source>
        <dbReference type="Proteomes" id="UP000693970"/>
    </source>
</evidence>
<keyword evidence="5" id="KW-1185">Reference proteome</keyword>
<dbReference type="GO" id="GO:0004519">
    <property type="term" value="F:endonuclease activity"/>
    <property type="evidence" value="ECO:0007669"/>
    <property type="project" value="UniProtKB-KW"/>
</dbReference>
<feature type="domain" description="DDE Tnp4" evidence="3">
    <location>
        <begin position="267"/>
        <end position="441"/>
    </location>
</feature>
<keyword evidence="4" id="KW-0378">Hydrolase</keyword>
<organism evidence="4 5">
    <name type="scientific">Nitzschia inconspicua</name>
    <dbReference type="NCBI Taxonomy" id="303405"/>
    <lineage>
        <taxon>Eukaryota</taxon>
        <taxon>Sar</taxon>
        <taxon>Stramenopiles</taxon>
        <taxon>Ochrophyta</taxon>
        <taxon>Bacillariophyta</taxon>
        <taxon>Bacillariophyceae</taxon>
        <taxon>Bacillariophycidae</taxon>
        <taxon>Bacillariales</taxon>
        <taxon>Bacillariaceae</taxon>
        <taxon>Nitzschia</taxon>
    </lineage>
</organism>
<dbReference type="EMBL" id="JAGRRH010000021">
    <property type="protein sequence ID" value="KAG7346007.1"/>
    <property type="molecule type" value="Genomic_DNA"/>
</dbReference>
<dbReference type="AlphaFoldDB" id="A0A9K3KLM5"/>